<feature type="compositionally biased region" description="Basic residues" evidence="1">
    <location>
        <begin position="24"/>
        <end position="33"/>
    </location>
</feature>
<sequence length="78" mass="8371">MAYPNAGGPWRARCSASSSAWGRRPARHRRNRVRAGAGTGIRRRRTGAAGCGWESGRRVDEGWTRGGRGARPGPPLAC</sequence>
<evidence type="ECO:0000313" key="2">
    <source>
        <dbReference type="EMBL" id="CDM22757.1"/>
    </source>
</evidence>
<dbReference type="AlphaFoldDB" id="W8X0I5"/>
<protein>
    <submittedName>
        <fullName evidence="2">Uncharacterized protein</fullName>
    </submittedName>
</protein>
<accession>W8X0I5</accession>
<keyword evidence="3" id="KW-1185">Reference proteome</keyword>
<gene>
    <name evidence="2" type="ORF">BN940_01401</name>
</gene>
<evidence type="ECO:0000313" key="3">
    <source>
        <dbReference type="Proteomes" id="UP000019805"/>
    </source>
</evidence>
<evidence type="ECO:0000256" key="1">
    <source>
        <dbReference type="SAM" id="MobiDB-lite"/>
    </source>
</evidence>
<proteinExistence type="predicted"/>
<dbReference type="HOGENOM" id="CLU_2615517_0_0_4"/>
<dbReference type="Proteomes" id="UP000019805">
    <property type="component" value="Chromosome"/>
</dbReference>
<organism evidence="2 3">
    <name type="scientific">Castellaniella defragrans (strain DSM 12143 / CCUG 39792 / 65Phen)</name>
    <name type="common">Alcaligenes defragrans</name>
    <dbReference type="NCBI Taxonomy" id="1437824"/>
    <lineage>
        <taxon>Bacteria</taxon>
        <taxon>Pseudomonadati</taxon>
        <taxon>Pseudomonadota</taxon>
        <taxon>Betaproteobacteria</taxon>
        <taxon>Burkholderiales</taxon>
        <taxon>Alcaligenaceae</taxon>
        <taxon>Castellaniella</taxon>
    </lineage>
</organism>
<dbReference type="EMBL" id="HG916765">
    <property type="protein sequence ID" value="CDM22757.1"/>
    <property type="molecule type" value="Genomic_DNA"/>
</dbReference>
<reference evidence="2 3" key="1">
    <citation type="journal article" date="2014" name="BMC Microbiol.">
        <title>The oxygen-independent metabolism of cyclic monoterpenes in Castellaniella defragrans 65Phen.</title>
        <authorList>
            <person name="Petasch J."/>
            <person name="Disch E.M."/>
            <person name="Markert S."/>
            <person name="Becher D."/>
            <person name="Schweder T."/>
            <person name="Huttel B."/>
            <person name="Reinhardt R."/>
            <person name="Harder J."/>
        </authorList>
    </citation>
    <scope>NUCLEOTIDE SEQUENCE [LARGE SCALE GENOMIC DNA]</scope>
    <source>
        <strain evidence="2">65Phen</strain>
    </source>
</reference>
<name>W8X0I5_CASD6</name>
<dbReference type="KEGG" id="cdn:BN940_01401"/>
<feature type="region of interest" description="Disordered" evidence="1">
    <location>
        <begin position="1"/>
        <end position="78"/>
    </location>
</feature>
<dbReference type="STRING" id="1437824.BN940_01401"/>
<feature type="compositionally biased region" description="Low complexity" evidence="1">
    <location>
        <begin position="11"/>
        <end position="23"/>
    </location>
</feature>